<organism evidence="3 4">
    <name type="scientific">Hymenobacter actinosclerus</name>
    <dbReference type="NCBI Taxonomy" id="82805"/>
    <lineage>
        <taxon>Bacteria</taxon>
        <taxon>Pseudomonadati</taxon>
        <taxon>Bacteroidota</taxon>
        <taxon>Cytophagia</taxon>
        <taxon>Cytophagales</taxon>
        <taxon>Hymenobacteraceae</taxon>
        <taxon>Hymenobacter</taxon>
    </lineage>
</organism>
<keyword evidence="4" id="KW-1185">Reference proteome</keyword>
<name>A0A1I0HKM1_9BACT</name>
<sequence>MTKIYTTGRTTKAWRKLALLGLLGLATGAAHAQNLNYNTFGASNTPGTYTDLGASATVIATPNTDDANSAATPIGFSFNFNGQAFTDFVLNTNGYLALGTTAPSAPYFPTSSTTTTSGPLNDAAQTNLLLPFNTDLESAAAGPAVYSYQLSGTAPNRICTIQWKGVSDKSAATPAKQYASLDFQVKLYETSNRVEFVYNTATASANADAFKSAVVGLKGVGAAANQVLLASKGSTAAWATTTFISTTYLAGSATGVNAHNFRQSVGPDAGRTYRFNAIQEKDIAVQQVYALSKLPIPYGTPETIRAYVRNTGTTAQNNVTFTLKVTGANTFTTAVTIASIPVDIAGIVSFAPFTPTNEGTNTMTVTVTEDGNNFNNSASTTQLVNKTTYAYAQPDATTTGSLGVNAGGIMGNKYTTSAPRTVTGVTVRLSDVKSVGNTVYGVVLDGNGSIIARSPDYKVLAADIDKDKTFVVNGPVAPGSFIVGLAQTPGAANYFPVGLQGSEKPTRTEAYYVISSLTGGTPADVSESNYGAFMIDAITDVPPTCLPPTDITITNLQPNSAVITLTGGSANGTGYTIIYGPKGFDPAVSGTTVTVTASPYTLSNLLPSTNYEFYIRTICSASDQSSLVGPRSFFTPCVPPIVSTFPYTENFDGVAAGALPCGVAVADINADAKTWSVVTTGTPASAPNHMRYAYSADNAADDWFFTPALFLRAGTSYQLTFKYKAAGATFAEGLEVKYGNATTPAAQSNLLWRNIAIVNTAYATTAAGNDDGQVKAITPTTSGNYYIGFHAISAKNKFNLYVDDISVTATAITASSSALQQAINLYPNPTAGNLTVDVRGANAKNGLQVEVTNMLGQRVHTETVRDNATKTIDLSKLANGMYTVKVRNGAEYMVRTISVQK</sequence>
<evidence type="ECO:0000313" key="3">
    <source>
        <dbReference type="EMBL" id="SET84266.1"/>
    </source>
</evidence>
<dbReference type="Pfam" id="PF00041">
    <property type="entry name" value="fn3"/>
    <property type="match status" value="1"/>
</dbReference>
<accession>A0A1I0HKM1</accession>
<dbReference type="Gene3D" id="2.60.40.10">
    <property type="entry name" value="Immunoglobulins"/>
    <property type="match status" value="1"/>
</dbReference>
<dbReference type="Pfam" id="PF18962">
    <property type="entry name" value="Por_Secre_tail"/>
    <property type="match status" value="1"/>
</dbReference>
<evidence type="ECO:0000259" key="2">
    <source>
        <dbReference type="PROSITE" id="PS50853"/>
    </source>
</evidence>
<dbReference type="RefSeq" id="WP_092772849.1">
    <property type="nucleotide sequence ID" value="NZ_FOHS01000003.1"/>
</dbReference>
<dbReference type="STRING" id="82805.SAMN04487998_2974"/>
<protein>
    <submittedName>
        <fullName evidence="3">Por secretion system C-terminal sorting domain-containing protein</fullName>
    </submittedName>
</protein>
<dbReference type="SMART" id="SM00060">
    <property type="entry name" value="FN3"/>
    <property type="match status" value="1"/>
</dbReference>
<feature type="domain" description="Fibronectin type-III" evidence="2">
    <location>
        <begin position="547"/>
        <end position="640"/>
    </location>
</feature>
<dbReference type="OrthoDB" id="617614at2"/>
<dbReference type="NCBIfam" id="TIGR04183">
    <property type="entry name" value="Por_Secre_tail"/>
    <property type="match status" value="1"/>
</dbReference>
<proteinExistence type="predicted"/>
<evidence type="ECO:0000256" key="1">
    <source>
        <dbReference type="SAM" id="SignalP"/>
    </source>
</evidence>
<dbReference type="PROSITE" id="PS50853">
    <property type="entry name" value="FN3"/>
    <property type="match status" value="1"/>
</dbReference>
<feature type="chain" id="PRO_5011594431" evidence="1">
    <location>
        <begin position="33"/>
        <end position="901"/>
    </location>
</feature>
<dbReference type="AlphaFoldDB" id="A0A1I0HKM1"/>
<dbReference type="InterPro" id="IPR036116">
    <property type="entry name" value="FN3_sf"/>
</dbReference>
<dbReference type="InterPro" id="IPR026444">
    <property type="entry name" value="Secre_tail"/>
</dbReference>
<dbReference type="Gene3D" id="2.60.120.200">
    <property type="match status" value="1"/>
</dbReference>
<reference evidence="4" key="1">
    <citation type="submission" date="2016-10" db="EMBL/GenBank/DDBJ databases">
        <authorList>
            <person name="Varghese N."/>
            <person name="Submissions S."/>
        </authorList>
    </citation>
    <scope>NUCLEOTIDE SEQUENCE [LARGE SCALE GENOMIC DNA]</scope>
    <source>
        <strain evidence="4">DSM 15310</strain>
    </source>
</reference>
<feature type="signal peptide" evidence="1">
    <location>
        <begin position="1"/>
        <end position="32"/>
    </location>
</feature>
<dbReference type="SUPFAM" id="SSF49265">
    <property type="entry name" value="Fibronectin type III"/>
    <property type="match status" value="1"/>
</dbReference>
<dbReference type="EMBL" id="FOHS01000003">
    <property type="protein sequence ID" value="SET84266.1"/>
    <property type="molecule type" value="Genomic_DNA"/>
</dbReference>
<gene>
    <name evidence="3" type="ORF">SAMN04487998_2974</name>
</gene>
<keyword evidence="1" id="KW-0732">Signal</keyword>
<evidence type="ECO:0000313" key="4">
    <source>
        <dbReference type="Proteomes" id="UP000198697"/>
    </source>
</evidence>
<dbReference type="InterPro" id="IPR003961">
    <property type="entry name" value="FN3_dom"/>
</dbReference>
<dbReference type="Proteomes" id="UP000198697">
    <property type="component" value="Unassembled WGS sequence"/>
</dbReference>
<dbReference type="CDD" id="cd00063">
    <property type="entry name" value="FN3"/>
    <property type="match status" value="1"/>
</dbReference>
<dbReference type="InterPro" id="IPR013783">
    <property type="entry name" value="Ig-like_fold"/>
</dbReference>